<feature type="region of interest" description="Disordered" evidence="1">
    <location>
        <begin position="293"/>
        <end position="323"/>
    </location>
</feature>
<dbReference type="Proteomes" id="UP000243904">
    <property type="component" value="Chromosome I"/>
</dbReference>
<dbReference type="EMBL" id="LT629750">
    <property type="protein sequence ID" value="SDT14988.1"/>
    <property type="molecule type" value="Genomic_DNA"/>
</dbReference>
<evidence type="ECO:0000313" key="3">
    <source>
        <dbReference type="EMBL" id="SDT14988.1"/>
    </source>
</evidence>
<accession>A0A1H1Y0J8</accession>
<feature type="signal peptide" evidence="2">
    <location>
        <begin position="1"/>
        <end position="26"/>
    </location>
</feature>
<feature type="compositionally biased region" description="Basic and acidic residues" evidence="1">
    <location>
        <begin position="123"/>
        <end position="143"/>
    </location>
</feature>
<gene>
    <name evidence="3" type="ORF">SAMN05444158_4577</name>
</gene>
<feature type="region of interest" description="Disordered" evidence="1">
    <location>
        <begin position="77"/>
        <end position="162"/>
    </location>
</feature>
<keyword evidence="2" id="KW-0732">Signal</keyword>
<reference evidence="4" key="1">
    <citation type="submission" date="2016-10" db="EMBL/GenBank/DDBJ databases">
        <authorList>
            <person name="Varghese N."/>
            <person name="Submissions S."/>
        </authorList>
    </citation>
    <scope>NUCLEOTIDE SEQUENCE [LARGE SCALE GENOMIC DNA]</scope>
    <source>
        <strain evidence="4">GAS369</strain>
    </source>
</reference>
<dbReference type="AlphaFoldDB" id="A0A1H1Y0J8"/>
<evidence type="ECO:0000256" key="1">
    <source>
        <dbReference type="SAM" id="MobiDB-lite"/>
    </source>
</evidence>
<feature type="compositionally biased region" description="Basic and acidic residues" evidence="1">
    <location>
        <begin position="77"/>
        <end position="97"/>
    </location>
</feature>
<evidence type="ECO:0000256" key="2">
    <source>
        <dbReference type="SAM" id="SignalP"/>
    </source>
</evidence>
<feature type="chain" id="PRO_5009266050" evidence="2">
    <location>
        <begin position="27"/>
        <end position="428"/>
    </location>
</feature>
<feature type="compositionally biased region" description="Polar residues" evidence="1">
    <location>
        <begin position="312"/>
        <end position="323"/>
    </location>
</feature>
<evidence type="ECO:0000313" key="4">
    <source>
        <dbReference type="Proteomes" id="UP000243904"/>
    </source>
</evidence>
<name>A0A1H1Y0J8_9BRAD</name>
<proteinExistence type="predicted"/>
<feature type="region of interest" description="Disordered" evidence="1">
    <location>
        <begin position="205"/>
        <end position="254"/>
    </location>
</feature>
<sequence length="428" mass="44076">MKCTLAVQIVRAGALCLVLLGVMSGAALPQAIGSEKPRAAPAKSPAPAGDCVPIGLTASGEVVFPFHCKEFLERQKAANQKNAEENQKPTAADKKPAAGEQKTVAKPSAATEKPATAEVKPATAERKPAAVEEKPAAVEEKTVAKQPESVLPENSKPATETVGTISLPKRVEREARERMGPWPGCTHFQSYNPVSRTYTTYDGQRRQCREVTSTTTATRAGPPASGIPLPPGSSKAPPQSAGGAAAVDSNTTPANIAGSRSTVGAASSNARTIEAQVAAATILAEHLTVAAAAPPPDMKGNNTDTPRHAETSTRGSAEKTASASANNTDLLVAVLMARPEITSVAGLTGKTIAIDDRYSASNGSIRNAIVAAGAPAIELSEGQTRAISRLVNGEVPAAILTLVSADAAERFPEIAGFKILRIPLSPRS</sequence>
<protein>
    <submittedName>
        <fullName evidence="3">BA14K-like protein</fullName>
    </submittedName>
</protein>
<organism evidence="3 4">
    <name type="scientific">Bradyrhizobium canariense</name>
    <dbReference type="NCBI Taxonomy" id="255045"/>
    <lineage>
        <taxon>Bacteria</taxon>
        <taxon>Pseudomonadati</taxon>
        <taxon>Pseudomonadota</taxon>
        <taxon>Alphaproteobacteria</taxon>
        <taxon>Hyphomicrobiales</taxon>
        <taxon>Nitrobacteraceae</taxon>
        <taxon>Bradyrhizobium</taxon>
    </lineage>
</organism>
<keyword evidence="4" id="KW-1185">Reference proteome</keyword>